<feature type="transmembrane region" description="Helical" evidence="1">
    <location>
        <begin position="35"/>
        <end position="54"/>
    </location>
</feature>
<dbReference type="RefSeq" id="WP_062953536.1">
    <property type="nucleotide sequence ID" value="NZ_LPVY01000025.1"/>
</dbReference>
<organism evidence="2 3">
    <name type="scientific">Thalassospira lucentensis</name>
    <dbReference type="NCBI Taxonomy" id="168935"/>
    <lineage>
        <taxon>Bacteria</taxon>
        <taxon>Pseudomonadati</taxon>
        <taxon>Pseudomonadota</taxon>
        <taxon>Alphaproteobacteria</taxon>
        <taxon>Rhodospirillales</taxon>
        <taxon>Thalassospiraceae</taxon>
        <taxon>Thalassospira</taxon>
    </lineage>
</organism>
<evidence type="ECO:0000256" key="1">
    <source>
        <dbReference type="SAM" id="Phobius"/>
    </source>
</evidence>
<feature type="transmembrane region" description="Helical" evidence="1">
    <location>
        <begin position="134"/>
        <end position="154"/>
    </location>
</feature>
<dbReference type="OrthoDB" id="8537043at2"/>
<feature type="transmembrane region" description="Helical" evidence="1">
    <location>
        <begin position="12"/>
        <end position="29"/>
    </location>
</feature>
<proteinExistence type="predicted"/>
<protein>
    <recommendedName>
        <fullName evidence="4">DNA gyrase subunit B</fullName>
    </recommendedName>
</protein>
<dbReference type="AlphaFoldDB" id="A0A154L0S8"/>
<dbReference type="Proteomes" id="UP000076335">
    <property type="component" value="Unassembled WGS sequence"/>
</dbReference>
<name>A0A154L0S8_9PROT</name>
<keyword evidence="1" id="KW-0812">Transmembrane</keyword>
<keyword evidence="1" id="KW-0472">Membrane</keyword>
<feature type="transmembrane region" description="Helical" evidence="1">
    <location>
        <begin position="84"/>
        <end position="104"/>
    </location>
</feature>
<reference evidence="2 3" key="1">
    <citation type="submission" date="2015-12" db="EMBL/GenBank/DDBJ databases">
        <title>Genome sequence of Thalassospira lucentensis MCCC 1A02072.</title>
        <authorList>
            <person name="Lu L."/>
            <person name="Lai Q."/>
            <person name="Shao Z."/>
            <person name="Qian P."/>
        </authorList>
    </citation>
    <scope>NUCLEOTIDE SEQUENCE [LARGE SCALE GENOMIC DNA]</scope>
    <source>
        <strain evidence="2 3">MCCC 1A02072</strain>
    </source>
</reference>
<accession>A0A154L0S8</accession>
<keyword evidence="1" id="KW-1133">Transmembrane helix</keyword>
<feature type="transmembrane region" description="Helical" evidence="1">
    <location>
        <begin position="160"/>
        <end position="180"/>
    </location>
</feature>
<sequence>MTWSVPKRIATILLAILGITYPVLVYFGLTVFSPQIILIGLLILVLLRAASFALQKRYGPAGLAVLVAVIVAAGGIASELVAIRFYPVIVSLTMGTVFTVTLFTERPMVERLARLKMPDLDAYSVAYTRKLTKVWIGFFALNAMIATWTALYASMEIWTLYNGLLSYGLIGILFIGEWPVRRFLRARHDRKTGNNIETP</sequence>
<feature type="transmembrane region" description="Helical" evidence="1">
    <location>
        <begin position="61"/>
        <end position="78"/>
    </location>
</feature>
<comment type="caution">
    <text evidence="2">The sequence shown here is derived from an EMBL/GenBank/DDBJ whole genome shotgun (WGS) entry which is preliminary data.</text>
</comment>
<evidence type="ECO:0008006" key="4">
    <source>
        <dbReference type="Google" id="ProtNLM"/>
    </source>
</evidence>
<evidence type="ECO:0000313" key="3">
    <source>
        <dbReference type="Proteomes" id="UP000076335"/>
    </source>
</evidence>
<dbReference type="EMBL" id="LPVY01000025">
    <property type="protein sequence ID" value="KZB60541.1"/>
    <property type="molecule type" value="Genomic_DNA"/>
</dbReference>
<gene>
    <name evidence="2" type="ORF">AUP42_08285</name>
</gene>
<evidence type="ECO:0000313" key="2">
    <source>
        <dbReference type="EMBL" id="KZB60541.1"/>
    </source>
</evidence>